<keyword evidence="2" id="KW-1003">Cell membrane</keyword>
<feature type="transmembrane region" description="Helical" evidence="6">
    <location>
        <begin position="401"/>
        <end position="418"/>
    </location>
</feature>
<feature type="transmembrane region" description="Helical" evidence="6">
    <location>
        <begin position="792"/>
        <end position="814"/>
    </location>
</feature>
<feature type="transmembrane region" description="Helical" evidence="6">
    <location>
        <begin position="702"/>
        <end position="729"/>
    </location>
</feature>
<evidence type="ECO:0000256" key="4">
    <source>
        <dbReference type="ARBA" id="ARBA00022989"/>
    </source>
</evidence>
<dbReference type="RefSeq" id="WP_353499289.1">
    <property type="nucleotide sequence ID" value="NZ_CP115921.1"/>
</dbReference>
<dbReference type="Pfam" id="PF12704">
    <property type="entry name" value="MacB_PCD"/>
    <property type="match status" value="1"/>
</dbReference>
<feature type="domain" description="ABC3 transporter permease C-terminal" evidence="7">
    <location>
        <begin position="708"/>
        <end position="819"/>
    </location>
</feature>
<dbReference type="PANTHER" id="PTHR30287:SF1">
    <property type="entry name" value="INNER MEMBRANE PROTEIN"/>
    <property type="match status" value="1"/>
</dbReference>
<name>A0AAU8BQC5_9VIBR</name>
<feature type="transmembrane region" description="Helical" evidence="6">
    <location>
        <begin position="267"/>
        <end position="291"/>
    </location>
</feature>
<dbReference type="GO" id="GO:0005886">
    <property type="term" value="C:plasma membrane"/>
    <property type="evidence" value="ECO:0007669"/>
    <property type="project" value="UniProtKB-SubCell"/>
</dbReference>
<evidence type="ECO:0000256" key="6">
    <source>
        <dbReference type="SAM" id="Phobius"/>
    </source>
</evidence>
<comment type="subcellular location">
    <subcellularLocation>
        <location evidence="1">Cell membrane</location>
        <topology evidence="1">Multi-pass membrane protein</topology>
    </subcellularLocation>
</comment>
<feature type="transmembrane region" description="Helical" evidence="6">
    <location>
        <begin position="424"/>
        <end position="452"/>
    </location>
</feature>
<feature type="transmembrane region" description="Helical" evidence="6">
    <location>
        <begin position="39"/>
        <end position="60"/>
    </location>
</feature>
<evidence type="ECO:0000256" key="5">
    <source>
        <dbReference type="ARBA" id="ARBA00023136"/>
    </source>
</evidence>
<dbReference type="InterPro" id="IPR003838">
    <property type="entry name" value="ABC3_permease_C"/>
</dbReference>
<dbReference type="KEGG" id="vck:PG915_22975"/>
<evidence type="ECO:0000259" key="8">
    <source>
        <dbReference type="Pfam" id="PF12704"/>
    </source>
</evidence>
<keyword evidence="5 6" id="KW-0472">Membrane</keyword>
<evidence type="ECO:0000256" key="2">
    <source>
        <dbReference type="ARBA" id="ARBA00022475"/>
    </source>
</evidence>
<feature type="domain" description="MacB-like periplasmic core" evidence="8">
    <location>
        <begin position="44"/>
        <end position="241"/>
    </location>
</feature>
<dbReference type="EMBL" id="CP115921">
    <property type="protein sequence ID" value="XCD18141.1"/>
    <property type="molecule type" value="Genomic_DNA"/>
</dbReference>
<sequence length="826" mass="90995">MSQQQTSSTKISSKHKNTSANLNSRLVTWSFDEIRQGQLWPIAISLTLIIACIFGLAALAERMEQVIVKQGKDALTADSIYISANPITEKNTEFIKGSGLETSWYTRFATMSFSDSGMQLITVKAVDSKFPLRGTLTLGSEQGTQNQVKEGELWLDSRIAEQLNASPGDVVTIGDAELAVSGVILEEPGISFNPFQQMPTAYIHQSSVDETGAVQLGSRVQFRAYLVGDEGNIDALKQQIELTPSDRWRDQSSGSRTNDIFDRTTQYLSLTVAIIIIMAATTLVLTCQNYVQSRRQTVAMLKSLGASKHWLVRWLSIQTLLLVSISVVAGLLLGMGLETLLRVPLTDLLPDPLPTYGFKPAVIAIVSSLLIGVPALGIPLYKLISVSSVEVLQSADEKRGGWIYLLVLVPVIPLLVAYRDNNLVWIVLAGIIGLFVVLAAISVLFTLLLSRLSLPISMKLAVSRINRSKRHTGLQYGALGLSLMLLTTIWLVRNDLLSDWQRTLPADAPNAFALNIADYEKDAYLSALDGNNIDRSQAFPISRGRLTLINGEDAQTRQKTGVDEEDALSRELNFTYADTLPGYNDVLSGEWTQTGGVSVEKEVAENLGLKIGDELGFTINGQEVRAVINSIRFVEWRDMKPNFYFIFTPDVLANIPSAWLVSFRLHDKDNDLIATLSRNHPTVSLMDIRLMGEKIQGLLSQIVWSITVLAALGVLSGVLLIFTLLRLSLSQRQAEIRLYRTLGASRKRIVRTIWAEYGIMAITAGIVATFGAELVVGSIMTIGFDLPWSWHLSTWIMVPAIAFATLALVLFSLIRQMLTTSQKQFA</sequence>
<organism evidence="9">
    <name type="scientific">Vibrio chaetopteri</name>
    <dbReference type="NCBI Taxonomy" id="3016528"/>
    <lineage>
        <taxon>Bacteria</taxon>
        <taxon>Pseudomonadati</taxon>
        <taxon>Pseudomonadota</taxon>
        <taxon>Gammaproteobacteria</taxon>
        <taxon>Vibrionales</taxon>
        <taxon>Vibrionaceae</taxon>
        <taxon>Vibrio</taxon>
    </lineage>
</organism>
<dbReference type="AlphaFoldDB" id="A0AAU8BQC5"/>
<evidence type="ECO:0000313" key="9">
    <source>
        <dbReference type="EMBL" id="XCD18141.1"/>
    </source>
</evidence>
<dbReference type="InterPro" id="IPR038766">
    <property type="entry name" value="Membrane_comp_ABC_pdt"/>
</dbReference>
<dbReference type="Pfam" id="PF02687">
    <property type="entry name" value="FtsX"/>
    <property type="match status" value="2"/>
</dbReference>
<keyword evidence="3 6" id="KW-0812">Transmembrane</keyword>
<feature type="transmembrane region" description="Helical" evidence="6">
    <location>
        <begin position="749"/>
        <end position="772"/>
    </location>
</feature>
<gene>
    <name evidence="9" type="ORF">PG915_22975</name>
</gene>
<accession>A0AAU8BQC5</accession>
<feature type="transmembrane region" description="Helical" evidence="6">
    <location>
        <begin position="473"/>
        <end position="492"/>
    </location>
</feature>
<reference evidence="9" key="1">
    <citation type="submission" date="2023-01" db="EMBL/GenBank/DDBJ databases">
        <title>Vibrio sp. CB1-14 genome sequencing.</title>
        <authorList>
            <person name="Otstavnykh N."/>
            <person name="Isaeva M."/>
            <person name="Meleshko D."/>
        </authorList>
    </citation>
    <scope>NUCLEOTIDE SEQUENCE</scope>
    <source>
        <strain evidence="9">CB1-14</strain>
    </source>
</reference>
<evidence type="ECO:0000256" key="3">
    <source>
        <dbReference type="ARBA" id="ARBA00022692"/>
    </source>
</evidence>
<dbReference type="PANTHER" id="PTHR30287">
    <property type="entry name" value="MEMBRANE COMPONENT OF PREDICTED ABC SUPERFAMILY METABOLITE UPTAKE TRANSPORTER"/>
    <property type="match status" value="1"/>
</dbReference>
<protein>
    <submittedName>
        <fullName evidence="9">ABC transporter permease</fullName>
    </submittedName>
</protein>
<dbReference type="InterPro" id="IPR025857">
    <property type="entry name" value="MacB_PCD"/>
</dbReference>
<evidence type="ECO:0000256" key="1">
    <source>
        <dbReference type="ARBA" id="ARBA00004651"/>
    </source>
</evidence>
<evidence type="ECO:0000259" key="7">
    <source>
        <dbReference type="Pfam" id="PF02687"/>
    </source>
</evidence>
<proteinExistence type="predicted"/>
<feature type="domain" description="ABC3 transporter permease C-terminal" evidence="7">
    <location>
        <begin position="272"/>
        <end position="385"/>
    </location>
</feature>
<keyword evidence="4 6" id="KW-1133">Transmembrane helix</keyword>
<feature type="transmembrane region" description="Helical" evidence="6">
    <location>
        <begin position="357"/>
        <end position="381"/>
    </location>
</feature>
<feature type="transmembrane region" description="Helical" evidence="6">
    <location>
        <begin position="311"/>
        <end position="337"/>
    </location>
</feature>